<protein>
    <submittedName>
        <fullName evidence="3">Uncharacterized protein</fullName>
    </submittedName>
</protein>
<dbReference type="Proteomes" id="UP000887581">
    <property type="component" value="Unplaced"/>
</dbReference>
<feature type="compositionally biased region" description="Basic and acidic residues" evidence="1">
    <location>
        <begin position="8"/>
        <end position="17"/>
    </location>
</feature>
<keyword evidence="2" id="KW-1185">Reference proteome</keyword>
<organism evidence="2 3">
    <name type="scientific">Setaria digitata</name>
    <dbReference type="NCBI Taxonomy" id="48799"/>
    <lineage>
        <taxon>Eukaryota</taxon>
        <taxon>Metazoa</taxon>
        <taxon>Ecdysozoa</taxon>
        <taxon>Nematoda</taxon>
        <taxon>Chromadorea</taxon>
        <taxon>Rhabditida</taxon>
        <taxon>Spirurina</taxon>
        <taxon>Spiruromorpha</taxon>
        <taxon>Filarioidea</taxon>
        <taxon>Setariidae</taxon>
        <taxon>Setaria</taxon>
    </lineage>
</organism>
<evidence type="ECO:0000256" key="1">
    <source>
        <dbReference type="SAM" id="MobiDB-lite"/>
    </source>
</evidence>
<proteinExistence type="predicted"/>
<dbReference type="WBParaSite" id="sdigi.contig348.g7641.t1">
    <property type="protein sequence ID" value="sdigi.contig348.g7641.t1"/>
    <property type="gene ID" value="sdigi.contig348.g7641"/>
</dbReference>
<sequence length="272" mass="31093">MGTTATTVDRKENESSRVESSGTPAQWEVLVRKSEQRDQTGLGIQFFFITIGRGRQHKRHAFSYVYPYMDNTSRDAYTTAILNVVYVYPYPHTNIHIHVHVKQTANNASQVNGCLQFRKHVYGTLIRERRGKDMHVSRARKVPYRTYQPSVSATRDVEVDKEVQRLPVSTEQCLRLSPRQIHTGVCIKEPKEDAKGPRYRAPACTVVHADEGACGNERGRQEGRLTRNMIPNDGSRDTLREERFTRVYPDGIVAGDESRWTGDLPVYQLNDV</sequence>
<dbReference type="AlphaFoldDB" id="A0A915PY04"/>
<evidence type="ECO:0000313" key="2">
    <source>
        <dbReference type="Proteomes" id="UP000887581"/>
    </source>
</evidence>
<reference evidence="3" key="1">
    <citation type="submission" date="2022-11" db="UniProtKB">
        <authorList>
            <consortium name="WormBaseParasite"/>
        </authorList>
    </citation>
    <scope>IDENTIFICATION</scope>
</reference>
<accession>A0A915PY04</accession>
<feature type="region of interest" description="Disordered" evidence="1">
    <location>
        <begin position="1"/>
        <end position="22"/>
    </location>
</feature>
<name>A0A915PY04_9BILA</name>
<evidence type="ECO:0000313" key="3">
    <source>
        <dbReference type="WBParaSite" id="sdigi.contig348.g7641.t1"/>
    </source>
</evidence>